<keyword evidence="21" id="KW-1185">Reference proteome</keyword>
<dbReference type="GO" id="GO:0006355">
    <property type="term" value="P:regulation of DNA-templated transcription"/>
    <property type="evidence" value="ECO:0007669"/>
    <property type="project" value="TreeGrafter"/>
</dbReference>
<dbReference type="SMART" id="SM00249">
    <property type="entry name" value="PHD"/>
    <property type="match status" value="1"/>
</dbReference>
<evidence type="ECO:0000256" key="15">
    <source>
        <dbReference type="PIRSR" id="PIRSR628651-51"/>
    </source>
</evidence>
<dbReference type="FunFam" id="3.30.40.10:FF:000436">
    <property type="entry name" value="Chromatin modification-related protein"/>
    <property type="match status" value="1"/>
</dbReference>
<keyword evidence="11" id="KW-0131">Cell cycle</keyword>
<dbReference type="InterPro" id="IPR001965">
    <property type="entry name" value="Znf_PHD"/>
</dbReference>
<keyword evidence="5 16" id="KW-0863">Zinc-finger</keyword>
<feature type="binding site" evidence="15">
    <location>
        <position position="265"/>
    </location>
    <ligand>
        <name>Zn(2+)</name>
        <dbReference type="ChEBI" id="CHEBI:29105"/>
        <label>1</label>
    </ligand>
</feature>
<feature type="site" description="Histone H3K4me3 binding" evidence="14">
    <location>
        <position position="287"/>
    </location>
</feature>
<comment type="domain">
    <text evidence="17">The PHD-type zinc finger mediates the binding to H3K4me3.</text>
</comment>
<evidence type="ECO:0000256" key="8">
    <source>
        <dbReference type="ARBA" id="ARBA00023204"/>
    </source>
</evidence>
<comment type="subunit">
    <text evidence="13">Interacts with H3K4me3 and to a lesser extent with H3K4me2. Component of the NuA4 histone acetyltransferase complex.</text>
</comment>
<keyword evidence="4" id="KW-0227">DNA damage</keyword>
<accession>A0A9P0QRF1</accession>
<feature type="compositionally biased region" description="Low complexity" evidence="18">
    <location>
        <begin position="176"/>
        <end position="187"/>
    </location>
</feature>
<keyword evidence="10" id="KW-0469">Meiosis</keyword>
<dbReference type="OrthoDB" id="5411773at2759"/>
<evidence type="ECO:0000313" key="20">
    <source>
        <dbReference type="EMBL" id="CAH2354145.1"/>
    </source>
</evidence>
<dbReference type="PANTHER" id="PTHR10333">
    <property type="entry name" value="INHIBITOR OF GROWTH PROTEIN"/>
    <property type="match status" value="1"/>
</dbReference>
<evidence type="ECO:0000256" key="18">
    <source>
        <dbReference type="SAM" id="MobiDB-lite"/>
    </source>
</evidence>
<dbReference type="SUPFAM" id="SSF57903">
    <property type="entry name" value="FYVE/PHD zinc finger"/>
    <property type="match status" value="1"/>
</dbReference>
<evidence type="ECO:0000256" key="14">
    <source>
        <dbReference type="PIRSR" id="PIRSR628651-50"/>
    </source>
</evidence>
<evidence type="ECO:0000256" key="3">
    <source>
        <dbReference type="ARBA" id="ARBA00022723"/>
    </source>
</evidence>
<feature type="site" description="Histone H3K4me3 binding" evidence="14">
    <location>
        <position position="275"/>
    </location>
</feature>
<proteinExistence type="inferred from homology"/>
<organism evidence="20 21">
    <name type="scientific">[Candida] railenensis</name>
    <dbReference type="NCBI Taxonomy" id="45579"/>
    <lineage>
        <taxon>Eukaryota</taxon>
        <taxon>Fungi</taxon>
        <taxon>Dikarya</taxon>
        <taxon>Ascomycota</taxon>
        <taxon>Saccharomycotina</taxon>
        <taxon>Pichiomycetes</taxon>
        <taxon>Debaryomycetaceae</taxon>
        <taxon>Kurtzmaniella</taxon>
    </lineage>
</organism>
<dbReference type="EMBL" id="CAKXYY010000014">
    <property type="protein sequence ID" value="CAH2354145.1"/>
    <property type="molecule type" value="Genomic_DNA"/>
</dbReference>
<comment type="function">
    <text evidence="17">Component of an histone acetyltransferase complex.</text>
</comment>
<dbReference type="GO" id="GO:0006281">
    <property type="term" value="P:DNA repair"/>
    <property type="evidence" value="ECO:0007669"/>
    <property type="project" value="UniProtKB-KW"/>
</dbReference>
<evidence type="ECO:0000256" key="6">
    <source>
        <dbReference type="ARBA" id="ARBA00022833"/>
    </source>
</evidence>
<dbReference type="SMART" id="SM01408">
    <property type="entry name" value="ING"/>
    <property type="match status" value="1"/>
</dbReference>
<feature type="domain" description="PHD-type" evidence="19">
    <location>
        <begin position="262"/>
        <end position="313"/>
    </location>
</feature>
<comment type="subunit">
    <text evidence="17">Component of an histone acetyltransferase complex. Interacts with H3K4me3 and to a lesser extent with H3K4me2.</text>
</comment>
<evidence type="ECO:0000256" key="16">
    <source>
        <dbReference type="PROSITE-ProRule" id="PRU00146"/>
    </source>
</evidence>
<dbReference type="Proteomes" id="UP000837801">
    <property type="component" value="Unassembled WGS sequence"/>
</dbReference>
<keyword evidence="7 17" id="KW-0156">Chromatin regulator</keyword>
<dbReference type="GO" id="GO:0005634">
    <property type="term" value="C:nucleus"/>
    <property type="evidence" value="ECO:0007669"/>
    <property type="project" value="UniProtKB-SubCell"/>
</dbReference>
<feature type="binding site" evidence="15">
    <location>
        <position position="278"/>
    </location>
    <ligand>
        <name>Zn(2+)</name>
        <dbReference type="ChEBI" id="CHEBI:29105"/>
        <label>2</label>
    </ligand>
</feature>
<evidence type="ECO:0000256" key="11">
    <source>
        <dbReference type="ARBA" id="ARBA00023306"/>
    </source>
</evidence>
<evidence type="ECO:0000256" key="9">
    <source>
        <dbReference type="ARBA" id="ARBA00023242"/>
    </source>
</evidence>
<protein>
    <recommendedName>
        <fullName evidence="17">Chromatin modification-related protein</fullName>
    </recommendedName>
</protein>
<dbReference type="PANTHER" id="PTHR10333:SF100">
    <property type="entry name" value="CHROMATIN MODIFICATION-RELATED PROTEIN YNG2"/>
    <property type="match status" value="1"/>
</dbReference>
<dbReference type="PROSITE" id="PS01359">
    <property type="entry name" value="ZF_PHD_1"/>
    <property type="match status" value="1"/>
</dbReference>
<feature type="region of interest" description="Disordered" evidence="18">
    <location>
        <begin position="144"/>
        <end position="232"/>
    </location>
</feature>
<evidence type="ECO:0000256" key="13">
    <source>
        <dbReference type="ARBA" id="ARBA00063794"/>
    </source>
</evidence>
<feature type="binding site" evidence="15">
    <location>
        <position position="267"/>
    </location>
    <ligand>
        <name>Zn(2+)</name>
        <dbReference type="ChEBI" id="CHEBI:29105"/>
        <label>1</label>
    </ligand>
</feature>
<keyword evidence="8" id="KW-0234">DNA repair</keyword>
<dbReference type="GO" id="GO:0008270">
    <property type="term" value="F:zinc ion binding"/>
    <property type="evidence" value="ECO:0007669"/>
    <property type="project" value="UniProtKB-KW"/>
</dbReference>
<dbReference type="InterPro" id="IPR028651">
    <property type="entry name" value="ING_fam"/>
</dbReference>
<comment type="subcellular location">
    <subcellularLocation>
        <location evidence="1 17">Nucleus</location>
    </subcellularLocation>
</comment>
<feature type="site" description="Histone H3K4me3 binding" evidence="14">
    <location>
        <position position="264"/>
    </location>
</feature>
<feature type="binding site" evidence="15">
    <location>
        <position position="310"/>
    </location>
    <ligand>
        <name>Zn(2+)</name>
        <dbReference type="ChEBI" id="CHEBI:29105"/>
        <label>2</label>
    </ligand>
</feature>
<keyword evidence="3 15" id="KW-0479">Metal-binding</keyword>
<feature type="binding site" evidence="15">
    <location>
        <position position="283"/>
    </location>
    <ligand>
        <name>Zn(2+)</name>
        <dbReference type="ChEBI" id="CHEBI:29105"/>
        <label>2</label>
    </ligand>
</feature>
<dbReference type="Gene3D" id="3.30.40.10">
    <property type="entry name" value="Zinc/RING finger domain, C3HC4 (zinc finger)"/>
    <property type="match status" value="1"/>
</dbReference>
<gene>
    <name evidence="20" type="ORF">CLIB1423_14S03114</name>
</gene>
<dbReference type="InterPro" id="IPR019786">
    <property type="entry name" value="Zinc_finger_PHD-type_CS"/>
</dbReference>
<evidence type="ECO:0000313" key="21">
    <source>
        <dbReference type="Proteomes" id="UP000837801"/>
    </source>
</evidence>
<feature type="binding site" evidence="15">
    <location>
        <position position="292"/>
    </location>
    <ligand>
        <name>Zn(2+)</name>
        <dbReference type="ChEBI" id="CHEBI:29105"/>
        <label>1</label>
    </ligand>
</feature>
<dbReference type="Gene3D" id="6.10.140.1740">
    <property type="match status" value="1"/>
</dbReference>
<evidence type="ECO:0000256" key="17">
    <source>
        <dbReference type="RuleBase" id="RU361213"/>
    </source>
</evidence>
<feature type="site" description="Histone H3K4me3 binding" evidence="14">
    <location>
        <position position="279"/>
    </location>
</feature>
<reference evidence="20" key="1">
    <citation type="submission" date="2022-03" db="EMBL/GenBank/DDBJ databases">
        <authorList>
            <person name="Legras J.-L."/>
            <person name="Devillers H."/>
            <person name="Grondin C."/>
        </authorList>
    </citation>
    <scope>NUCLEOTIDE SEQUENCE</scope>
    <source>
        <strain evidence="20">CLIB 1423</strain>
    </source>
</reference>
<dbReference type="Pfam" id="PF12998">
    <property type="entry name" value="ING"/>
    <property type="match status" value="1"/>
</dbReference>
<evidence type="ECO:0000256" key="2">
    <source>
        <dbReference type="ARBA" id="ARBA00010210"/>
    </source>
</evidence>
<dbReference type="PROSITE" id="PS50016">
    <property type="entry name" value="ZF_PHD_2"/>
    <property type="match status" value="1"/>
</dbReference>
<dbReference type="GO" id="GO:0035267">
    <property type="term" value="C:NuA4 histone acetyltransferase complex"/>
    <property type="evidence" value="ECO:0007669"/>
    <property type="project" value="UniProtKB-ARBA"/>
</dbReference>
<comment type="similarity">
    <text evidence="2 17">Belongs to the ING family.</text>
</comment>
<dbReference type="CDD" id="cd15505">
    <property type="entry name" value="PHD_ING"/>
    <property type="match status" value="1"/>
</dbReference>
<dbReference type="GO" id="GO:0051321">
    <property type="term" value="P:meiotic cell cycle"/>
    <property type="evidence" value="ECO:0007669"/>
    <property type="project" value="UniProtKB-KW"/>
</dbReference>
<dbReference type="GO" id="GO:0006325">
    <property type="term" value="P:chromatin organization"/>
    <property type="evidence" value="ECO:0007669"/>
    <property type="project" value="UniProtKB-KW"/>
</dbReference>
<evidence type="ECO:0000256" key="10">
    <source>
        <dbReference type="ARBA" id="ARBA00023254"/>
    </source>
</evidence>
<dbReference type="InterPro" id="IPR019787">
    <property type="entry name" value="Znf_PHD-finger"/>
</dbReference>
<feature type="compositionally biased region" description="Gly residues" evidence="18">
    <location>
        <begin position="188"/>
        <end position="198"/>
    </location>
</feature>
<comment type="caution">
    <text evidence="20">The sequence shown here is derived from an EMBL/GenBank/DDBJ whole genome shotgun (WGS) entry which is preliminary data.</text>
</comment>
<dbReference type="CDD" id="cd16858">
    <property type="entry name" value="ING_ING3_Yng2p"/>
    <property type="match status" value="1"/>
</dbReference>
<dbReference type="InterPro" id="IPR011011">
    <property type="entry name" value="Znf_FYVE_PHD"/>
</dbReference>
<evidence type="ECO:0000256" key="5">
    <source>
        <dbReference type="ARBA" id="ARBA00022771"/>
    </source>
</evidence>
<keyword evidence="6 15" id="KW-0862">Zinc</keyword>
<comment type="function">
    <text evidence="12">Component of the NuA4 histone acetyltransferase complex which is involved in transcriptional activation of selected genes principally by acetylation of nucleosomal histone H4 and H2A. The NuA4 complex is also involved in DNA repair. Involved in cell cycle progression and meiosis.</text>
</comment>
<evidence type="ECO:0000256" key="7">
    <source>
        <dbReference type="ARBA" id="ARBA00022853"/>
    </source>
</evidence>
<evidence type="ECO:0000256" key="4">
    <source>
        <dbReference type="ARBA" id="ARBA00022763"/>
    </source>
</evidence>
<feature type="binding site" evidence="15">
    <location>
        <position position="307"/>
    </location>
    <ligand>
        <name>Zn(2+)</name>
        <dbReference type="ChEBI" id="CHEBI:29105"/>
        <label>2</label>
    </ligand>
</feature>
<dbReference type="InterPro" id="IPR013083">
    <property type="entry name" value="Znf_RING/FYVE/PHD"/>
</dbReference>
<evidence type="ECO:0000256" key="1">
    <source>
        <dbReference type="ARBA" id="ARBA00004123"/>
    </source>
</evidence>
<evidence type="ECO:0000259" key="19">
    <source>
        <dbReference type="PROSITE" id="PS50016"/>
    </source>
</evidence>
<dbReference type="InterPro" id="IPR024610">
    <property type="entry name" value="ING_N_histone-binding"/>
</dbReference>
<sequence>MDTTTVLDKYTQDLSNLPLEVKHLLQELKTKDVQLQETRKKCQTKDSQIHKFIRANGTLTKHPKEQQLYAKIEEDMAAMKKIQKEKILLANTALFLISKHLCNFETDITKLERDGLLPLVENVMDLDNASDSAGVLTGISDGLSGTATPKPVDSSGSVNAQKRIQKRKHLTVKGTSSLSGNGSLNGSFGNGNINGGGNSNNRPLKRNRSEDIEDDGPSFGLSGSFGGGSAPAGTGMQITASAILNGGSGGAGSANGEDADNNLYCFCQRVSFGEMIGCDNDDCKYEWFHWACVGITSPPKDDEIWYCPDCSPKMEKRKKKRKT</sequence>
<dbReference type="AlphaFoldDB" id="A0A9P0QRF1"/>
<name>A0A9P0QRF1_9ASCO</name>
<feature type="binding site" evidence="15">
    <location>
        <position position="289"/>
    </location>
    <ligand>
        <name>Zn(2+)</name>
        <dbReference type="ChEBI" id="CHEBI:29105"/>
        <label>1</label>
    </ligand>
</feature>
<keyword evidence="9 17" id="KW-0539">Nucleus</keyword>
<evidence type="ECO:0000256" key="12">
    <source>
        <dbReference type="ARBA" id="ARBA00037044"/>
    </source>
</evidence>